<accession>A0A7J7H021</accession>
<dbReference type="EMBL" id="JACBKZ010000007">
    <property type="protein sequence ID" value="KAF5945591.1"/>
    <property type="molecule type" value="Genomic_DNA"/>
</dbReference>
<evidence type="ECO:0000313" key="1">
    <source>
        <dbReference type="EMBL" id="KAF5945591.1"/>
    </source>
</evidence>
<comment type="caution">
    <text evidence="1">The sequence shown here is derived from an EMBL/GenBank/DDBJ whole genome shotgun (WGS) entry which is preliminary data.</text>
</comment>
<evidence type="ECO:0000313" key="2">
    <source>
        <dbReference type="Proteomes" id="UP000593564"/>
    </source>
</evidence>
<keyword evidence="2" id="KW-1185">Reference proteome</keyword>
<organism evidence="1 2">
    <name type="scientific">Camellia sinensis</name>
    <name type="common">Tea plant</name>
    <name type="synonym">Thea sinensis</name>
    <dbReference type="NCBI Taxonomy" id="4442"/>
    <lineage>
        <taxon>Eukaryota</taxon>
        <taxon>Viridiplantae</taxon>
        <taxon>Streptophyta</taxon>
        <taxon>Embryophyta</taxon>
        <taxon>Tracheophyta</taxon>
        <taxon>Spermatophyta</taxon>
        <taxon>Magnoliopsida</taxon>
        <taxon>eudicotyledons</taxon>
        <taxon>Gunneridae</taxon>
        <taxon>Pentapetalae</taxon>
        <taxon>asterids</taxon>
        <taxon>Ericales</taxon>
        <taxon>Theaceae</taxon>
        <taxon>Camellia</taxon>
    </lineage>
</organism>
<sequence length="50" mass="5794">MGFLIRDTFCFNDLDCSIQNSMVEMLFISAQNALQLSTFDIERLKESMIL</sequence>
<name>A0A7J7H021_CAMSI</name>
<reference evidence="1 2" key="2">
    <citation type="submission" date="2020-07" db="EMBL/GenBank/DDBJ databases">
        <title>Genome assembly of wild tea tree DASZ reveals pedigree and selection history of tea varieties.</title>
        <authorList>
            <person name="Zhang W."/>
        </authorList>
    </citation>
    <scope>NUCLEOTIDE SEQUENCE [LARGE SCALE GENOMIC DNA]</scope>
    <source>
        <strain evidence="2">cv. G240</strain>
        <tissue evidence="1">Leaf</tissue>
    </source>
</reference>
<dbReference type="Proteomes" id="UP000593564">
    <property type="component" value="Unassembled WGS sequence"/>
</dbReference>
<gene>
    <name evidence="1" type="ORF">HYC85_015819</name>
</gene>
<dbReference type="AlphaFoldDB" id="A0A7J7H021"/>
<protein>
    <submittedName>
        <fullName evidence="1">Uncharacterized protein</fullName>
    </submittedName>
</protein>
<reference evidence="2" key="1">
    <citation type="journal article" date="2020" name="Nat. Commun.">
        <title>Genome assembly of wild tea tree DASZ reveals pedigree and selection history of tea varieties.</title>
        <authorList>
            <person name="Zhang W."/>
            <person name="Zhang Y."/>
            <person name="Qiu H."/>
            <person name="Guo Y."/>
            <person name="Wan H."/>
            <person name="Zhang X."/>
            <person name="Scossa F."/>
            <person name="Alseekh S."/>
            <person name="Zhang Q."/>
            <person name="Wang P."/>
            <person name="Xu L."/>
            <person name="Schmidt M.H."/>
            <person name="Jia X."/>
            <person name="Li D."/>
            <person name="Zhu A."/>
            <person name="Guo F."/>
            <person name="Chen W."/>
            <person name="Ni D."/>
            <person name="Usadel B."/>
            <person name="Fernie A.R."/>
            <person name="Wen W."/>
        </authorList>
    </citation>
    <scope>NUCLEOTIDE SEQUENCE [LARGE SCALE GENOMIC DNA]</scope>
    <source>
        <strain evidence="2">cv. G240</strain>
    </source>
</reference>
<proteinExistence type="predicted"/>